<dbReference type="SMART" id="SM00382">
    <property type="entry name" value="AAA"/>
    <property type="match status" value="1"/>
</dbReference>
<gene>
    <name evidence="6" type="primary">traSA</name>
    <name evidence="6" type="ORF">HMPREF9004_0575</name>
</gene>
<dbReference type="Gene3D" id="3.40.50.300">
    <property type="entry name" value="P-loop containing nucleotide triphosphate hydrolases"/>
    <property type="match status" value="1"/>
</dbReference>
<reference evidence="6 7" key="1">
    <citation type="submission" date="2013-03" db="EMBL/GenBank/DDBJ databases">
        <title>Reference genome for the Human Microbiome Project.</title>
        <authorList>
            <person name="Aqrawi P."/>
            <person name="Ayvaz T."/>
            <person name="Bess C."/>
            <person name="Blankenburg K."/>
            <person name="Coyle M."/>
            <person name="Deng J."/>
            <person name="Forbes L."/>
            <person name="Fowler G."/>
            <person name="Francisco L."/>
            <person name="Fu Q."/>
            <person name="Gibbs R."/>
            <person name="Gross S."/>
            <person name="Gubbala S."/>
            <person name="Hale W."/>
            <person name="Hemphill L."/>
            <person name="Highlander S."/>
            <person name="Hirani K."/>
            <person name="Jackson L."/>
            <person name="Jakkamsetti A."/>
            <person name="Javaid M."/>
            <person name="Jayaseelan J.C."/>
            <person name="Jiang H."/>
            <person name="Joshi V."/>
            <person name="Korchina V."/>
            <person name="Kovar C."/>
            <person name="Lara F."/>
            <person name="Lee S."/>
            <person name="Liu Y."/>
            <person name="Mata R."/>
            <person name="Mathew T."/>
            <person name="Munidasa M."/>
            <person name="Muzny D."/>
            <person name="Nazareth L."/>
            <person name="Ngo R."/>
            <person name="Nguyen L."/>
            <person name="Nguyen N."/>
            <person name="Okwuonu G."/>
            <person name="Ongeri F."/>
            <person name="Palculict T."/>
            <person name="Patil S."/>
            <person name="Petrosino J."/>
            <person name="Pham C."/>
            <person name="Pham P."/>
            <person name="Pu L.-L."/>
            <person name="Qin X."/>
            <person name="Qu J."/>
            <person name="Reid J."/>
            <person name="Ross M."/>
            <person name="Ruth R."/>
            <person name="Saada N."/>
            <person name="San Lucas F."/>
            <person name="Santibanez J."/>
            <person name="Shang Y."/>
            <person name="Simmons D."/>
            <person name="Song X.-Z."/>
            <person name="Tang L.-Y."/>
            <person name="Thornton R."/>
            <person name="Warren J."/>
            <person name="Weissenberger G."/>
            <person name="Wilczek-Boney K."/>
            <person name="Worley K."/>
            <person name="Youmans B."/>
            <person name="Zhang J."/>
            <person name="Zhang L."/>
            <person name="Zhao Z."/>
            <person name="Zhou C."/>
            <person name="Zhu D."/>
            <person name="Zhu Y."/>
        </authorList>
    </citation>
    <scope>NUCLEOTIDE SEQUENCE [LARGE SCALE GENOMIC DNA]</scope>
    <source>
        <strain evidence="6 7">F0333</strain>
    </source>
</reference>
<dbReference type="PROSITE" id="PS50901">
    <property type="entry name" value="FTSK"/>
    <property type="match status" value="1"/>
</dbReference>
<dbReference type="Pfam" id="PF01580">
    <property type="entry name" value="FtsK_SpoIIIE"/>
    <property type="match status" value="1"/>
</dbReference>
<evidence type="ECO:0000256" key="3">
    <source>
        <dbReference type="PROSITE-ProRule" id="PRU00289"/>
    </source>
</evidence>
<dbReference type="AlphaFoldDB" id="N6WEP9"/>
<evidence type="ECO:0000256" key="1">
    <source>
        <dbReference type="ARBA" id="ARBA00022741"/>
    </source>
</evidence>
<dbReference type="PATRIC" id="fig|888050.3.peg.552"/>
<dbReference type="GO" id="GO:0005524">
    <property type="term" value="F:ATP binding"/>
    <property type="evidence" value="ECO:0007669"/>
    <property type="project" value="UniProtKB-UniRule"/>
</dbReference>
<feature type="transmembrane region" description="Helical" evidence="4">
    <location>
        <begin position="43"/>
        <end position="64"/>
    </location>
</feature>
<keyword evidence="4" id="KW-1133">Transmembrane helix</keyword>
<dbReference type="PANTHER" id="PTHR22683:SF41">
    <property type="entry name" value="DNA TRANSLOCASE FTSK"/>
    <property type="match status" value="1"/>
</dbReference>
<dbReference type="PANTHER" id="PTHR22683">
    <property type="entry name" value="SPORULATION PROTEIN RELATED"/>
    <property type="match status" value="1"/>
</dbReference>
<name>N6WEP9_9ACTO</name>
<protein>
    <submittedName>
        <fullName evidence="6">Plasmid transfer protein</fullName>
    </submittedName>
</protein>
<dbReference type="Proteomes" id="UP000013015">
    <property type="component" value="Unassembled WGS sequence"/>
</dbReference>
<organism evidence="6 7">
    <name type="scientific">Schaalia cardiffensis F0333</name>
    <dbReference type="NCBI Taxonomy" id="888050"/>
    <lineage>
        <taxon>Bacteria</taxon>
        <taxon>Bacillati</taxon>
        <taxon>Actinomycetota</taxon>
        <taxon>Actinomycetes</taxon>
        <taxon>Actinomycetales</taxon>
        <taxon>Actinomycetaceae</taxon>
        <taxon>Schaalia</taxon>
    </lineage>
</organism>
<dbReference type="InterPro" id="IPR002543">
    <property type="entry name" value="FtsK_dom"/>
</dbReference>
<dbReference type="eggNOG" id="COG1674">
    <property type="taxonomic scope" value="Bacteria"/>
</dbReference>
<dbReference type="InterPro" id="IPR027417">
    <property type="entry name" value="P-loop_NTPase"/>
</dbReference>
<comment type="caution">
    <text evidence="6">The sequence shown here is derived from an EMBL/GenBank/DDBJ whole genome shotgun (WGS) entry which is preliminary data.</text>
</comment>
<evidence type="ECO:0000313" key="6">
    <source>
        <dbReference type="EMBL" id="ENO18704.1"/>
    </source>
</evidence>
<keyword evidence="4" id="KW-0472">Membrane</keyword>
<dbReference type="SUPFAM" id="SSF52540">
    <property type="entry name" value="P-loop containing nucleoside triphosphate hydrolases"/>
    <property type="match status" value="1"/>
</dbReference>
<keyword evidence="7" id="KW-1185">Reference proteome</keyword>
<dbReference type="STRING" id="888050.HMPREF9004_0575"/>
<keyword evidence="4" id="KW-0812">Transmembrane</keyword>
<evidence type="ECO:0000259" key="5">
    <source>
        <dbReference type="PROSITE" id="PS50901"/>
    </source>
</evidence>
<evidence type="ECO:0000256" key="4">
    <source>
        <dbReference type="SAM" id="Phobius"/>
    </source>
</evidence>
<dbReference type="InterPro" id="IPR050206">
    <property type="entry name" value="FtsK/SpoIIIE/SftA"/>
</dbReference>
<keyword evidence="2 3" id="KW-0067">ATP-binding</keyword>
<evidence type="ECO:0000256" key="2">
    <source>
        <dbReference type="ARBA" id="ARBA00022840"/>
    </source>
</evidence>
<sequence length="444" mass="47811">MRGTFVSLARVVALVLGVFALGPPILLLGTGILWMVLKLLDAGWPWWDMLAVALCMALLRSPLWKRFLERRRFRRAVRQMTSGWTRAAWAAGVVRADVVPLLEVETVSADLSHWEGRLILPAGMVPEDVSALADRLESALGAVSVRVMRRSGPCPGIVIDYVPRLVTPVAPGPLGGLADLACVPIGVTVDGSPFLLRLRGSQVLIAGQSGSGKGSFLWSILWALAERLRDGSVQVWTIDAKGGLELASGRPLFAEFATSPSGAADLLDKAAAAMRLRARVMAGRSRLHEPTRESPHVVILIDELAALTAYNRDSKERKRIEAALGELLTQGRALGFTVVACVQDPSKEVLGLRQLFFERVALRLAEGSQIPMVLGAGAQAAGARPDLIPNDRPGMAYLVADKADGPVLGRAFWISDQHIEFLTEQAVPTQIAGTDLDHTKETIS</sequence>
<accession>N6WEP9</accession>
<feature type="transmembrane region" description="Helical" evidence="4">
    <location>
        <begin position="12"/>
        <end position="37"/>
    </location>
</feature>
<keyword evidence="1 3" id="KW-0547">Nucleotide-binding</keyword>
<dbReference type="GO" id="GO:0003677">
    <property type="term" value="F:DNA binding"/>
    <property type="evidence" value="ECO:0007669"/>
    <property type="project" value="InterPro"/>
</dbReference>
<dbReference type="InterPro" id="IPR003593">
    <property type="entry name" value="AAA+_ATPase"/>
</dbReference>
<dbReference type="EMBL" id="AQHZ01000009">
    <property type="protein sequence ID" value="ENO18704.1"/>
    <property type="molecule type" value="Genomic_DNA"/>
</dbReference>
<proteinExistence type="predicted"/>
<feature type="domain" description="FtsK" evidence="5">
    <location>
        <begin position="191"/>
        <end position="371"/>
    </location>
</feature>
<dbReference type="HOGENOM" id="CLU_034934_0_0_11"/>
<evidence type="ECO:0000313" key="7">
    <source>
        <dbReference type="Proteomes" id="UP000013015"/>
    </source>
</evidence>
<feature type="binding site" evidence="3">
    <location>
        <begin position="207"/>
        <end position="214"/>
    </location>
    <ligand>
        <name>ATP</name>
        <dbReference type="ChEBI" id="CHEBI:30616"/>
    </ligand>
</feature>